<proteinExistence type="predicted"/>
<keyword evidence="2" id="KW-1185">Reference proteome</keyword>
<comment type="caution">
    <text evidence="1">The sequence shown here is derived from an EMBL/GenBank/DDBJ whole genome shotgun (WGS) entry which is preliminary data.</text>
</comment>
<gene>
    <name evidence="1" type="ORF">JG688_00015702</name>
</gene>
<name>A0A8J5IJK8_9STRA</name>
<sequence>MDDSHFVIDLDDGKTCDFRGVHQVKYRSVVSGREGNTMKLGAGDRAGLS</sequence>
<reference evidence="1" key="1">
    <citation type="submission" date="2021-01" db="EMBL/GenBank/DDBJ databases">
        <title>Phytophthora aleatoria, a newly-described species from Pinus radiata is distinct from Phytophthora cactorum isolates based on comparative genomics.</title>
        <authorList>
            <person name="Mcdougal R."/>
            <person name="Panda P."/>
            <person name="Williams N."/>
            <person name="Studholme D.J."/>
        </authorList>
    </citation>
    <scope>NUCLEOTIDE SEQUENCE</scope>
    <source>
        <strain evidence="1">NZFS 4037</strain>
    </source>
</reference>
<dbReference type="AlphaFoldDB" id="A0A8J5IJK8"/>
<accession>A0A8J5IJK8</accession>
<protein>
    <submittedName>
        <fullName evidence="1">Uncharacterized protein</fullName>
    </submittedName>
</protein>
<dbReference type="Proteomes" id="UP000709295">
    <property type="component" value="Unassembled WGS sequence"/>
</dbReference>
<evidence type="ECO:0000313" key="2">
    <source>
        <dbReference type="Proteomes" id="UP000709295"/>
    </source>
</evidence>
<dbReference type="EMBL" id="JAENGY010001764">
    <property type="protein sequence ID" value="KAG6947075.1"/>
    <property type="molecule type" value="Genomic_DNA"/>
</dbReference>
<organism evidence="1 2">
    <name type="scientific">Phytophthora aleatoria</name>
    <dbReference type="NCBI Taxonomy" id="2496075"/>
    <lineage>
        <taxon>Eukaryota</taxon>
        <taxon>Sar</taxon>
        <taxon>Stramenopiles</taxon>
        <taxon>Oomycota</taxon>
        <taxon>Peronosporomycetes</taxon>
        <taxon>Peronosporales</taxon>
        <taxon>Peronosporaceae</taxon>
        <taxon>Phytophthora</taxon>
    </lineage>
</organism>
<evidence type="ECO:0000313" key="1">
    <source>
        <dbReference type="EMBL" id="KAG6947075.1"/>
    </source>
</evidence>